<dbReference type="KEGG" id="csil:CBE74_08170"/>
<feature type="transmembrane region" description="Helical" evidence="1">
    <location>
        <begin position="6"/>
        <end position="25"/>
    </location>
</feature>
<proteinExistence type="predicted"/>
<evidence type="ECO:0000313" key="2">
    <source>
        <dbReference type="EMBL" id="ARU46457.1"/>
    </source>
</evidence>
<reference evidence="2 3" key="4">
    <citation type="journal article" date="2020" name="PLoS ONE">
        <title>Taxonomic classification of strain PO100/5 shows a broader geographic distribution and genetic markers of the recently described Corynebacterium silvaticum.</title>
        <authorList>
            <person name="Viana M.V.C."/>
            <person name="Profeta R."/>
            <person name="da Silva A.L."/>
            <person name="Hurtado R."/>
            <person name="Cerqueira J.C."/>
            <person name="Ribeiro B.F.S."/>
            <person name="Almeida M.O."/>
            <person name="Morais-Rodrigues F."/>
            <person name="Soares S.C."/>
            <person name="Oliveira M."/>
            <person name="Tavares L."/>
            <person name="Figueiredo H."/>
            <person name="Wattam A.R."/>
            <person name="Barh D."/>
            <person name="Ghosh P."/>
            <person name="Silva A."/>
            <person name="Azevedo V."/>
        </authorList>
    </citation>
    <scope>NUCLEOTIDE SEQUENCE [LARGE SCALE GENOMIC DNA]</scope>
    <source>
        <strain evidence="2 3">PO100/5</strain>
    </source>
</reference>
<organism evidence="2 3">
    <name type="scientific">Corynebacterium silvaticum</name>
    <dbReference type="NCBI Taxonomy" id="2320431"/>
    <lineage>
        <taxon>Bacteria</taxon>
        <taxon>Bacillati</taxon>
        <taxon>Actinomycetota</taxon>
        <taxon>Actinomycetes</taxon>
        <taxon>Mycobacteriales</taxon>
        <taxon>Corynebacteriaceae</taxon>
        <taxon>Corynebacterium</taxon>
    </lineage>
</organism>
<gene>
    <name evidence="2" type="ORF">CBE74_08170</name>
</gene>
<keyword evidence="1" id="KW-1133">Transmembrane helix</keyword>
<protein>
    <submittedName>
        <fullName evidence="2">YggT family protein</fullName>
    </submittedName>
</protein>
<dbReference type="GO" id="GO:0016020">
    <property type="term" value="C:membrane"/>
    <property type="evidence" value="ECO:0007669"/>
    <property type="project" value="InterPro"/>
</dbReference>
<keyword evidence="1" id="KW-0472">Membrane</keyword>
<name>A0A7Y4P984_9CORY</name>
<dbReference type="AlphaFoldDB" id="A0A7Y4P984"/>
<sequence length="98" mass="11382">MHTLLNILILIVQIYTWILIGRILVEMIVSFSRNFQAPRFMVIVFEVLFKLTDPPVRLLRRWIPPLKLGNVALDVSILVLFFALSFVRILLSIALYSV</sequence>
<dbReference type="GeneID" id="75008218"/>
<keyword evidence="3" id="KW-1185">Reference proteome</keyword>
<dbReference type="OrthoDB" id="3216131at2"/>
<feature type="transmembrane region" description="Helical" evidence="1">
    <location>
        <begin position="72"/>
        <end position="96"/>
    </location>
</feature>
<dbReference type="Pfam" id="PF02325">
    <property type="entry name" value="CCB3_YggT"/>
    <property type="match status" value="1"/>
</dbReference>
<dbReference type="RefSeq" id="WP_087454262.1">
    <property type="nucleotide sequence ID" value="NZ_CP021417.2"/>
</dbReference>
<evidence type="ECO:0000313" key="3">
    <source>
        <dbReference type="Proteomes" id="UP000195652"/>
    </source>
</evidence>
<reference evidence="2 3" key="1">
    <citation type="journal article" date="2014" name="BMC Vet. Res.">
        <title>First report of Corynebacterium pseudotuberculosis from caseous lymphadenitis lesions in Black Alentejano pig (Sus scrofa domesticus).</title>
        <authorList>
            <person name="Oliveira M."/>
            <person name="Barroco C."/>
            <person name="Mottola C."/>
            <person name="Santos R."/>
            <person name="Lemsaddek A."/>
            <person name="Tavares L."/>
            <person name="Semedo-Lemsaddek T."/>
        </authorList>
    </citation>
    <scope>NUCLEOTIDE SEQUENCE [LARGE SCALE GENOMIC DNA]</scope>
    <source>
        <strain evidence="2 3">PO100/5</strain>
    </source>
</reference>
<dbReference type="EMBL" id="CP021417">
    <property type="protein sequence ID" value="ARU46457.1"/>
    <property type="molecule type" value="Genomic_DNA"/>
</dbReference>
<accession>A0A7Y4P984</accession>
<keyword evidence="1" id="KW-0812">Transmembrane</keyword>
<evidence type="ECO:0000256" key="1">
    <source>
        <dbReference type="SAM" id="Phobius"/>
    </source>
</evidence>
<dbReference type="InterPro" id="IPR003425">
    <property type="entry name" value="CCB3/YggT"/>
</dbReference>
<reference evidence="2 3" key="2">
    <citation type="journal article" date="2020" name="Antonie Van Leeuwenhoek">
        <title>Phylogenomic characterisation of a novel corynebacterial species pathogenic to animals.</title>
        <authorList>
            <person name="Moller J."/>
            <person name="Musella L."/>
            <person name="Melnikov V."/>
            <person name="Geissdorfer W."/>
            <person name="Burkovski A."/>
            <person name="Sangal V."/>
        </authorList>
    </citation>
    <scope>NUCLEOTIDE SEQUENCE [LARGE SCALE GENOMIC DNA]</scope>
    <source>
        <strain evidence="2 3">PO100/5</strain>
    </source>
</reference>
<reference evidence="2 3" key="3">
    <citation type="journal article" date="2020" name="Int. J. Syst. Evol. Microbiol.">
        <title>Corynebacterium silvaticum sp. nov., a unique group of NTTB corynebacteria in wild boar and roe deer.</title>
        <authorList>
            <person name="Dangel A."/>
            <person name="Berger A."/>
            <person name="Rau J."/>
            <person name="Eisenberg T."/>
            <person name="Kampfer P."/>
            <person name="Margos G."/>
            <person name="Contzen M."/>
            <person name="Busse H.J."/>
            <person name="Konrad R."/>
            <person name="Peters M."/>
            <person name="Sting R."/>
            <person name="Sing A."/>
        </authorList>
    </citation>
    <scope>NUCLEOTIDE SEQUENCE [LARGE SCALE GENOMIC DNA]</scope>
    <source>
        <strain evidence="2 3">PO100/5</strain>
    </source>
</reference>
<dbReference type="Proteomes" id="UP000195652">
    <property type="component" value="Chromosome"/>
</dbReference>